<protein>
    <submittedName>
        <fullName evidence="1">Uncharacterized protein</fullName>
    </submittedName>
</protein>
<dbReference type="Proteomes" id="UP000219602">
    <property type="component" value="Unassembled WGS sequence"/>
</dbReference>
<reference evidence="1 2" key="2">
    <citation type="journal article" date="2017" name="Sci. Rep.">
        <title>A mobile pathogenicity chromosome in Fusarium oxysporum for infection of multiple cucurbit species.</title>
        <authorList>
            <person name="van Dam P."/>
            <person name="Fokkens L."/>
            <person name="Ayukawa Y."/>
            <person name="van der Gragt M."/>
            <person name="Ter Horst A."/>
            <person name="Brankovics B."/>
            <person name="Houterman P.M."/>
            <person name="Arie T."/>
            <person name="Rep M."/>
        </authorList>
    </citation>
    <scope>NUCLEOTIDE SEQUENCE [LARGE SCALE GENOMIC DNA]</scope>
    <source>
        <strain evidence="1 2">Forc016</strain>
    </source>
</reference>
<gene>
    <name evidence="1" type="ORF">AU210_016425</name>
</gene>
<comment type="caution">
    <text evidence="1">The sequence shown here is derived from an EMBL/GenBank/DDBJ whole genome shotgun (WGS) entry which is preliminary data.</text>
</comment>
<accession>A0A2H3G736</accession>
<organism evidence="1 2">
    <name type="scientific">Fusarium oxysporum f. sp. radicis-cucumerinum</name>
    <dbReference type="NCBI Taxonomy" id="327505"/>
    <lineage>
        <taxon>Eukaryota</taxon>
        <taxon>Fungi</taxon>
        <taxon>Dikarya</taxon>
        <taxon>Ascomycota</taxon>
        <taxon>Pezizomycotina</taxon>
        <taxon>Sordariomycetes</taxon>
        <taxon>Hypocreomycetidae</taxon>
        <taxon>Hypocreales</taxon>
        <taxon>Nectriaceae</taxon>
        <taxon>Fusarium</taxon>
        <taxon>Fusarium oxysporum species complex</taxon>
    </lineage>
</organism>
<dbReference type="AlphaFoldDB" id="A0A2H3G736"/>
<evidence type="ECO:0000313" key="1">
    <source>
        <dbReference type="EMBL" id="PCD21463.1"/>
    </source>
</evidence>
<evidence type="ECO:0000313" key="2">
    <source>
        <dbReference type="Proteomes" id="UP000219602"/>
    </source>
</evidence>
<name>A0A2H3G736_FUSOX</name>
<sequence length="242" mass="28613">MAEKAWAPFHIPQPEVLPHIDPGCLANCSCPNCDKVFHGRLFFFTHWSLMRHEADILVSMYQDRIGARLGCRILSIFRNRHISIWGKREEFRDKFADIKVYVYSSLILLPRNVKWRQPWEKVLMSTNHNRKEPFRFDKTERFQEWAAISACPPHREVEFYRAAKYQLLTSSSSMAMQYGDGMEFCKHISLAFPDLKFFWDVIQETEDAKDGVRKWLHPEWTPGSKKYSELSLKPFTPVQHKS</sequence>
<reference evidence="1 2" key="1">
    <citation type="journal article" date="2016" name="Environ. Microbiol.">
        <title>Effector profiles distinguish formae speciales of Fusarium oxysporum.</title>
        <authorList>
            <person name="van Dam P."/>
            <person name="Fokkens L."/>
            <person name="Schmidt S.M."/>
            <person name="Linmans J.H."/>
            <person name="Kistler H.C."/>
            <person name="Ma L.J."/>
            <person name="Rep M."/>
        </authorList>
    </citation>
    <scope>NUCLEOTIDE SEQUENCE [LARGE SCALE GENOMIC DNA]</scope>
    <source>
        <strain evidence="1 2">Forc016</strain>
    </source>
</reference>
<proteinExistence type="predicted"/>
<dbReference type="EMBL" id="MABQ02000013">
    <property type="protein sequence ID" value="PCD21463.1"/>
    <property type="molecule type" value="Genomic_DNA"/>
</dbReference>